<dbReference type="InterPro" id="IPR039015">
    <property type="entry name" value="ENDOD1"/>
</dbReference>
<accession>A0A9W2Y6T3</accession>
<reference evidence="6" key="1">
    <citation type="submission" date="2025-08" db="UniProtKB">
        <authorList>
            <consortium name="RefSeq"/>
        </authorList>
    </citation>
    <scope>IDENTIFICATION</scope>
</reference>
<name>A0A9W2Y6T3_BETSP</name>
<dbReference type="Proteomes" id="UP000515150">
    <property type="component" value="Chromosome 12"/>
</dbReference>
<dbReference type="SUPFAM" id="SSF54060">
    <property type="entry name" value="His-Me finger endonucleases"/>
    <property type="match status" value="1"/>
</dbReference>
<dbReference type="GeneID" id="129604968"/>
<dbReference type="InterPro" id="IPR044929">
    <property type="entry name" value="DNA/RNA_non-sp_Endonuclease_sf"/>
</dbReference>
<evidence type="ECO:0000313" key="6">
    <source>
        <dbReference type="RefSeq" id="XP_055369649.1"/>
    </source>
</evidence>
<dbReference type="PANTHER" id="PTHR21472">
    <property type="entry name" value="ENDONUCLEASE DOMAIN-CONTAINING 1 PROTEIN ENDOD1"/>
    <property type="match status" value="1"/>
</dbReference>
<dbReference type="PANTHER" id="PTHR21472:SF15">
    <property type="entry name" value="ENDONUCLEASE DOMAIN-CONTAINING 1 PROTEIN-RELATED"/>
    <property type="match status" value="1"/>
</dbReference>
<dbReference type="SMART" id="SM00892">
    <property type="entry name" value="Endonuclease_NS"/>
    <property type="match status" value="1"/>
</dbReference>
<proteinExistence type="predicted"/>
<dbReference type="InterPro" id="IPR001604">
    <property type="entry name" value="Endo_G_ENPP1-like_dom"/>
</dbReference>
<feature type="compositionally biased region" description="Basic and acidic residues" evidence="1">
    <location>
        <begin position="101"/>
        <end position="121"/>
    </location>
</feature>
<keyword evidence="2" id="KW-0732">Signal</keyword>
<gene>
    <name evidence="6" type="primary">LOC129604968</name>
</gene>
<dbReference type="InterPro" id="IPR020821">
    <property type="entry name" value="ENPP1-3/EXOG-like_nuc-like"/>
</dbReference>
<dbReference type="GO" id="GO:0046872">
    <property type="term" value="F:metal ion binding"/>
    <property type="evidence" value="ECO:0007669"/>
    <property type="project" value="InterPro"/>
</dbReference>
<feature type="signal peptide" evidence="2">
    <location>
        <begin position="1"/>
        <end position="25"/>
    </location>
</feature>
<protein>
    <submittedName>
        <fullName evidence="6">Endonuclease domain-containing 1 protein-like</fullName>
    </submittedName>
</protein>
<dbReference type="AlphaFoldDB" id="A0A9W2Y6T3"/>
<dbReference type="InterPro" id="IPR044925">
    <property type="entry name" value="His-Me_finger_sf"/>
</dbReference>
<feature type="region of interest" description="Disordered" evidence="1">
    <location>
        <begin position="101"/>
        <end position="135"/>
    </location>
</feature>
<feature type="chain" id="PRO_5040717435" evidence="2">
    <location>
        <begin position="26"/>
        <end position="306"/>
    </location>
</feature>
<dbReference type="Gene3D" id="3.40.570.10">
    <property type="entry name" value="Extracellular Endonuclease, subunit A"/>
    <property type="match status" value="1"/>
</dbReference>
<evidence type="ECO:0000259" key="3">
    <source>
        <dbReference type="SMART" id="SM00477"/>
    </source>
</evidence>
<organism evidence="5 6">
    <name type="scientific">Betta splendens</name>
    <name type="common">Siamese fighting fish</name>
    <dbReference type="NCBI Taxonomy" id="158456"/>
    <lineage>
        <taxon>Eukaryota</taxon>
        <taxon>Metazoa</taxon>
        <taxon>Chordata</taxon>
        <taxon>Craniata</taxon>
        <taxon>Vertebrata</taxon>
        <taxon>Euteleostomi</taxon>
        <taxon>Actinopterygii</taxon>
        <taxon>Neopterygii</taxon>
        <taxon>Teleostei</taxon>
        <taxon>Neoteleostei</taxon>
        <taxon>Acanthomorphata</taxon>
        <taxon>Anabantaria</taxon>
        <taxon>Anabantiformes</taxon>
        <taxon>Anabantoidei</taxon>
        <taxon>Osphronemidae</taxon>
        <taxon>Betta</taxon>
    </lineage>
</organism>
<dbReference type="KEGG" id="bspl:129604968"/>
<evidence type="ECO:0000256" key="2">
    <source>
        <dbReference type="SAM" id="SignalP"/>
    </source>
</evidence>
<feature type="domain" description="DNA/RNA non-specific endonuclease/pyrophosphatase/phosphodiesterase" evidence="4">
    <location>
        <begin position="70"/>
        <end position="290"/>
    </location>
</feature>
<evidence type="ECO:0000256" key="1">
    <source>
        <dbReference type="SAM" id="MobiDB-lite"/>
    </source>
</evidence>
<dbReference type="Pfam" id="PF01223">
    <property type="entry name" value="Endonuclease_NS"/>
    <property type="match status" value="1"/>
</dbReference>
<keyword evidence="5" id="KW-1185">Reference proteome</keyword>
<dbReference type="GO" id="GO:0016787">
    <property type="term" value="F:hydrolase activity"/>
    <property type="evidence" value="ECO:0007669"/>
    <property type="project" value="InterPro"/>
</dbReference>
<sequence>MASLKTWCLLPLSVLILQFITPTETEVVATVSKCNDFFFENVPPQIKSIMPNGKIMNRVRFKVICQTYENDKRFVTVYDITNKIPVFSAYKYKGAKEGAKEGRPKEWKIEPQLENSKKGPNMEDSEKDEYTNQASDKDYRWEDKTGKKIKEYKNFNRGHLFPSSYASDENDKESTFTLTNIVPQSITFNSGSWGEMEKCVKKKILDNSCLNKEAFVVTGAIPSNNKTGKINIPSVLWSAFCCYSAKLKRTVAGAHWGDNIAEDPKQPKQLKMKTLEELKEQFHIDVFPGKECPREEIIEDLDGEEL</sequence>
<dbReference type="RefSeq" id="XP_055369649.1">
    <property type="nucleotide sequence ID" value="XM_055513674.1"/>
</dbReference>
<dbReference type="GO" id="GO:0003676">
    <property type="term" value="F:nucleic acid binding"/>
    <property type="evidence" value="ECO:0007669"/>
    <property type="project" value="InterPro"/>
</dbReference>
<dbReference type="OrthoDB" id="69221at2759"/>
<feature type="domain" description="ENPP1-3/EXOG-like endonuclease/phosphodiesterase" evidence="3">
    <location>
        <begin position="71"/>
        <end position="293"/>
    </location>
</feature>
<evidence type="ECO:0000313" key="5">
    <source>
        <dbReference type="Proteomes" id="UP000515150"/>
    </source>
</evidence>
<dbReference type="SMART" id="SM00477">
    <property type="entry name" value="NUC"/>
    <property type="match status" value="1"/>
</dbReference>
<evidence type="ECO:0000259" key="4">
    <source>
        <dbReference type="SMART" id="SM00892"/>
    </source>
</evidence>